<evidence type="ECO:0000256" key="6">
    <source>
        <dbReference type="ARBA" id="ARBA00023136"/>
    </source>
</evidence>
<gene>
    <name evidence="9" type="ORF">ENK44_07675</name>
</gene>
<dbReference type="PANTHER" id="PTHR30026:SF20">
    <property type="entry name" value="OUTER MEMBRANE PROTEIN TOLC"/>
    <property type="match status" value="1"/>
</dbReference>
<evidence type="ECO:0000256" key="5">
    <source>
        <dbReference type="ARBA" id="ARBA00022692"/>
    </source>
</evidence>
<dbReference type="GO" id="GO:0015562">
    <property type="term" value="F:efflux transmembrane transporter activity"/>
    <property type="evidence" value="ECO:0007669"/>
    <property type="project" value="InterPro"/>
</dbReference>
<dbReference type="Proteomes" id="UP000885779">
    <property type="component" value="Unassembled WGS sequence"/>
</dbReference>
<comment type="caution">
    <text evidence="9">The sequence shown here is derived from an EMBL/GenBank/DDBJ whole genome shotgun (WGS) entry which is preliminary data.</text>
</comment>
<dbReference type="InterPro" id="IPR003423">
    <property type="entry name" value="OMP_efflux"/>
</dbReference>
<evidence type="ECO:0000256" key="4">
    <source>
        <dbReference type="ARBA" id="ARBA00022452"/>
    </source>
</evidence>
<accession>A0A7V4WVM9</accession>
<dbReference type="EMBL" id="DRQG01000072">
    <property type="protein sequence ID" value="HGY55561.1"/>
    <property type="molecule type" value="Genomic_DNA"/>
</dbReference>
<evidence type="ECO:0000256" key="1">
    <source>
        <dbReference type="ARBA" id="ARBA00004442"/>
    </source>
</evidence>
<organism evidence="9">
    <name type="scientific">Caldithrix abyssi</name>
    <dbReference type="NCBI Taxonomy" id="187145"/>
    <lineage>
        <taxon>Bacteria</taxon>
        <taxon>Pseudomonadati</taxon>
        <taxon>Calditrichota</taxon>
        <taxon>Calditrichia</taxon>
        <taxon>Calditrichales</taxon>
        <taxon>Calditrichaceae</taxon>
        <taxon>Caldithrix</taxon>
    </lineage>
</organism>
<comment type="subcellular location">
    <subcellularLocation>
        <location evidence="1">Cell outer membrane</location>
    </subcellularLocation>
</comment>
<keyword evidence="6" id="KW-0472">Membrane</keyword>
<dbReference type="Gene3D" id="1.20.1600.10">
    <property type="entry name" value="Outer membrane efflux proteins (OEP)"/>
    <property type="match status" value="1"/>
</dbReference>
<evidence type="ECO:0000256" key="7">
    <source>
        <dbReference type="ARBA" id="ARBA00023237"/>
    </source>
</evidence>
<dbReference type="SUPFAM" id="SSF56954">
    <property type="entry name" value="Outer membrane efflux proteins (OEP)"/>
    <property type="match status" value="1"/>
</dbReference>
<keyword evidence="3" id="KW-0813">Transport</keyword>
<evidence type="ECO:0000313" key="9">
    <source>
        <dbReference type="EMBL" id="HGY55561.1"/>
    </source>
</evidence>
<comment type="similarity">
    <text evidence="2">Belongs to the outer membrane factor (OMF) (TC 1.B.17) family.</text>
</comment>
<evidence type="ECO:0000256" key="3">
    <source>
        <dbReference type="ARBA" id="ARBA00022448"/>
    </source>
</evidence>
<keyword evidence="5" id="KW-0812">Transmembrane</keyword>
<feature type="coiled-coil region" evidence="8">
    <location>
        <begin position="355"/>
        <end position="382"/>
    </location>
</feature>
<sequence>MMRTHLIRFALFFLLVVYVRAGDYSRYPVLDAYIKEALQNNLALKQKQFDFRKSMQALREARGMFYPSVGIEARYSRAGGGRTIDFPLGDLMNPVYRTLNDILVGIGQPPRPFPTLENQTIPFLREREHETKIRAVQPVFQPALYYNYKIKSNLQQINENEVAVYTRQLIQDVKKAYFNVLKTEYLVRLMRQTAEVVQENLRVSQKLYENDKATREVVYRAETEKSKIEQSILEAKNQRQIAAFYFNFLLNRPLDKAITLIDDLKLDTYLIPEAEQAWREALKRREELKQLEEAVNAADYSGKIAASSFLPALNLVADFGYQGEEYRFGKEDDFWMVSGILQWNLFRGFQDDARRQQAVMEKKKLETQLQEFRMQIRLQVQKAVNRVITAKKSIRVAEDRVNSARESFKIVNKKYKEGMAAHIEYLDARITMTRAEVNRLIAYYEYLIYQAELERVTAALSLENFKEDAK</sequence>
<name>A0A7V4WVM9_CALAY</name>
<dbReference type="Pfam" id="PF02321">
    <property type="entry name" value="OEP"/>
    <property type="match status" value="1"/>
</dbReference>
<evidence type="ECO:0000256" key="2">
    <source>
        <dbReference type="ARBA" id="ARBA00007613"/>
    </source>
</evidence>
<protein>
    <submittedName>
        <fullName evidence="9">TolC family protein</fullName>
    </submittedName>
</protein>
<dbReference type="GO" id="GO:1990281">
    <property type="term" value="C:efflux pump complex"/>
    <property type="evidence" value="ECO:0007669"/>
    <property type="project" value="TreeGrafter"/>
</dbReference>
<dbReference type="GO" id="GO:0009279">
    <property type="term" value="C:cell outer membrane"/>
    <property type="evidence" value="ECO:0007669"/>
    <property type="project" value="UniProtKB-SubCell"/>
</dbReference>
<evidence type="ECO:0000256" key="8">
    <source>
        <dbReference type="SAM" id="Coils"/>
    </source>
</evidence>
<dbReference type="PANTHER" id="PTHR30026">
    <property type="entry name" value="OUTER MEMBRANE PROTEIN TOLC"/>
    <property type="match status" value="1"/>
</dbReference>
<dbReference type="GO" id="GO:0015288">
    <property type="term" value="F:porin activity"/>
    <property type="evidence" value="ECO:0007669"/>
    <property type="project" value="TreeGrafter"/>
</dbReference>
<keyword evidence="8" id="KW-0175">Coiled coil</keyword>
<dbReference type="AlphaFoldDB" id="A0A7V4WVM9"/>
<keyword evidence="7" id="KW-0998">Cell outer membrane</keyword>
<proteinExistence type="inferred from homology"/>
<dbReference type="InterPro" id="IPR051906">
    <property type="entry name" value="TolC-like"/>
</dbReference>
<keyword evidence="4" id="KW-1134">Transmembrane beta strand</keyword>
<reference evidence="9" key="1">
    <citation type="journal article" date="2020" name="mSystems">
        <title>Genome- and Community-Level Interaction Insights into Carbon Utilization and Element Cycling Functions of Hydrothermarchaeota in Hydrothermal Sediment.</title>
        <authorList>
            <person name="Zhou Z."/>
            <person name="Liu Y."/>
            <person name="Xu W."/>
            <person name="Pan J."/>
            <person name="Luo Z.H."/>
            <person name="Li M."/>
        </authorList>
    </citation>
    <scope>NUCLEOTIDE SEQUENCE [LARGE SCALE GENOMIC DNA]</scope>
    <source>
        <strain evidence="9">HyVt-577</strain>
    </source>
</reference>